<dbReference type="SUPFAM" id="SSF48371">
    <property type="entry name" value="ARM repeat"/>
    <property type="match status" value="1"/>
</dbReference>
<feature type="transmembrane region" description="Helical" evidence="2">
    <location>
        <begin position="291"/>
        <end position="307"/>
    </location>
</feature>
<dbReference type="EMBL" id="JAMQYH010000001">
    <property type="protein sequence ID" value="KAJ1700908.1"/>
    <property type="molecule type" value="Genomic_DNA"/>
</dbReference>
<keyword evidence="4" id="KW-1185">Reference proteome</keyword>
<dbReference type="Gene3D" id="1.25.10.10">
    <property type="entry name" value="Leucine-rich Repeat Variant"/>
    <property type="match status" value="1"/>
</dbReference>
<dbReference type="PANTHER" id="PTHR33115">
    <property type="entry name" value="ARM REPEAT SUPERFAMILY PROTEIN"/>
    <property type="match status" value="1"/>
</dbReference>
<dbReference type="AlphaFoldDB" id="A0A9Q0CVW0"/>
<feature type="transmembrane region" description="Helical" evidence="2">
    <location>
        <begin position="150"/>
        <end position="168"/>
    </location>
</feature>
<organism evidence="3 4">
    <name type="scientific">Rhynchospora breviuscula</name>
    <dbReference type="NCBI Taxonomy" id="2022672"/>
    <lineage>
        <taxon>Eukaryota</taxon>
        <taxon>Viridiplantae</taxon>
        <taxon>Streptophyta</taxon>
        <taxon>Embryophyta</taxon>
        <taxon>Tracheophyta</taxon>
        <taxon>Spermatophyta</taxon>
        <taxon>Magnoliopsida</taxon>
        <taxon>Liliopsida</taxon>
        <taxon>Poales</taxon>
        <taxon>Cyperaceae</taxon>
        <taxon>Cyperoideae</taxon>
        <taxon>Rhynchosporeae</taxon>
        <taxon>Rhynchospora</taxon>
    </lineage>
</organism>
<protein>
    <submittedName>
        <fullName evidence="3">Uncharacterized protein</fullName>
    </submittedName>
</protein>
<keyword evidence="2" id="KW-0472">Membrane</keyword>
<name>A0A9Q0CVW0_9POAL</name>
<dbReference type="PANTHER" id="PTHR33115:SF50">
    <property type="entry name" value="ARM REPEAT SUPERFAMILY PROTEIN"/>
    <property type="match status" value="1"/>
</dbReference>
<evidence type="ECO:0000256" key="2">
    <source>
        <dbReference type="SAM" id="Phobius"/>
    </source>
</evidence>
<comment type="caution">
    <text evidence="3">The sequence shown here is derived from an EMBL/GenBank/DDBJ whole genome shotgun (WGS) entry which is preliminary data.</text>
</comment>
<dbReference type="InterPro" id="IPR016024">
    <property type="entry name" value="ARM-type_fold"/>
</dbReference>
<feature type="transmembrane region" description="Helical" evidence="2">
    <location>
        <begin position="213"/>
        <end position="232"/>
    </location>
</feature>
<dbReference type="OrthoDB" id="698699at2759"/>
<sequence length="828" mass="94457">MEMERGEDIRSENDDPMMNNSLQLKHPSEVLLTIPETDTYTEIELELELDVPLSPSKPESINNRDNDSTLYSRSSTDISVFLSRASCTFETIEHPEDWGAISHSDHSGVLEGNKKMDHSPPKTESTYSRPEKKLIKFAFQIVMLEKTASGIGLLAFIWATVVLLGGFASSLKTIDFGFITMIIFMMGTGVFNRNHQLDSRFFFQAAKVISSRIGRNLTILQFAFASICITFSVMRLVENISSEDLYTTNMKVAVYIFYAMALVHGVLFLLKKAYWFWRVSYHKIIQEVSREFGFGVSGVLLVQRFFYDTYWKLSKGSVFNALDLNLITFAQGLLISNSHKDQLIAIRILNGFISHEKYSAETCRRLETSIETIGRLFKMLTWKYQEDNTIRLLVAKIVERLSSDLLVDEIPGAMDCIHSLLTVPEKPQDFTEIELKLNLLGLKILRNLSGNPKNCWKFMETRGLLSVIVRYSKYKNDCIPQPRAQFKIIKQSLMLLATIIRTEGKTGKVLRRSISEIPFTTSNLRDILISEGNNPKLFKLVVETLTDLSMDMDARKKIGSTSGIMKVLLSIFFQLSRTSYECELRVKGGGLLAILVLQSKRNCSEILNLEGVVEKFIKILSPEKFINHLLGVSYWKIGRKHQERMIVIRRVELMYKTMAMKILRNLCAYAGRKWHDKLKDVVDALPWILEAIMSTENDKKLREASIGLCVQICKFTNIEEYTEILRNADYTMEAVARQLLKVLEENNTPNITFSCIRRYAIELAIWMMESNASSISNFKEGKLEELLTQVAETTSDLENFHIFSGDVGVAKHPQTISSLVLKAKRLLA</sequence>
<evidence type="ECO:0000256" key="1">
    <source>
        <dbReference type="SAM" id="MobiDB-lite"/>
    </source>
</evidence>
<evidence type="ECO:0000313" key="4">
    <source>
        <dbReference type="Proteomes" id="UP001151287"/>
    </source>
</evidence>
<gene>
    <name evidence="3" type="ORF">LUZ63_000687</name>
</gene>
<proteinExistence type="predicted"/>
<reference evidence="3" key="1">
    <citation type="journal article" date="2022" name="Cell">
        <title>Repeat-based holocentromeres influence genome architecture and karyotype evolution.</title>
        <authorList>
            <person name="Hofstatter P.G."/>
            <person name="Thangavel G."/>
            <person name="Lux T."/>
            <person name="Neumann P."/>
            <person name="Vondrak T."/>
            <person name="Novak P."/>
            <person name="Zhang M."/>
            <person name="Costa L."/>
            <person name="Castellani M."/>
            <person name="Scott A."/>
            <person name="Toegelov H."/>
            <person name="Fuchs J."/>
            <person name="Mata-Sucre Y."/>
            <person name="Dias Y."/>
            <person name="Vanzela A.L.L."/>
            <person name="Huettel B."/>
            <person name="Almeida C.C.S."/>
            <person name="Simkova H."/>
            <person name="Souza G."/>
            <person name="Pedrosa-Harand A."/>
            <person name="Macas J."/>
            <person name="Mayer K.F.X."/>
            <person name="Houben A."/>
            <person name="Marques A."/>
        </authorList>
    </citation>
    <scope>NUCLEOTIDE SEQUENCE</scope>
    <source>
        <strain evidence="3">RhyBre1mFocal</strain>
    </source>
</reference>
<dbReference type="Proteomes" id="UP001151287">
    <property type="component" value="Unassembled WGS sequence"/>
</dbReference>
<evidence type="ECO:0000313" key="3">
    <source>
        <dbReference type="EMBL" id="KAJ1700908.1"/>
    </source>
</evidence>
<keyword evidence="2" id="KW-0812">Transmembrane</keyword>
<feature type="region of interest" description="Disordered" evidence="1">
    <location>
        <begin position="1"/>
        <end position="24"/>
    </location>
</feature>
<feature type="transmembrane region" description="Helical" evidence="2">
    <location>
        <begin position="252"/>
        <end position="270"/>
    </location>
</feature>
<feature type="transmembrane region" description="Helical" evidence="2">
    <location>
        <begin position="174"/>
        <end position="192"/>
    </location>
</feature>
<feature type="compositionally biased region" description="Basic and acidic residues" evidence="1">
    <location>
        <begin position="1"/>
        <end position="13"/>
    </location>
</feature>
<dbReference type="InterPro" id="IPR011989">
    <property type="entry name" value="ARM-like"/>
</dbReference>
<accession>A0A9Q0CVW0</accession>
<keyword evidence="2" id="KW-1133">Transmembrane helix</keyword>